<dbReference type="InterPro" id="IPR008767">
    <property type="entry name" value="Phage_SPP1_head-tail_adaptor"/>
</dbReference>
<protein>
    <submittedName>
        <fullName evidence="1">Bacteriophage SPP1, head-tail adaptor</fullName>
    </submittedName>
</protein>
<accession>A0A6J7WNY5</accession>
<evidence type="ECO:0000313" key="1">
    <source>
        <dbReference type="EMBL" id="CAB5218375.1"/>
    </source>
</evidence>
<organism evidence="1">
    <name type="scientific">uncultured Caudovirales phage</name>
    <dbReference type="NCBI Taxonomy" id="2100421"/>
    <lineage>
        <taxon>Viruses</taxon>
        <taxon>Duplodnaviria</taxon>
        <taxon>Heunggongvirae</taxon>
        <taxon>Uroviricota</taxon>
        <taxon>Caudoviricetes</taxon>
        <taxon>Peduoviridae</taxon>
        <taxon>Maltschvirus</taxon>
        <taxon>Maltschvirus maltsch</taxon>
    </lineage>
</organism>
<proteinExistence type="predicted"/>
<gene>
    <name evidence="1" type="ORF">UFOVP216_7</name>
</gene>
<dbReference type="NCBIfam" id="TIGR01563">
    <property type="entry name" value="gp16_SPP1"/>
    <property type="match status" value="1"/>
</dbReference>
<dbReference type="InterPro" id="IPR038666">
    <property type="entry name" value="SSP1_head-tail_sf"/>
</dbReference>
<sequence>MTRQVGVYAPTRTSDGQGGFTTTFALQQTVWGDFRPQDQSRGVLESELSFTRLAKLFIRFDLAINDNYQLEVEGQRYTIHSIKDVDNAYRFWEILMYY</sequence>
<dbReference type="Pfam" id="PF05521">
    <property type="entry name" value="Phage_HCP"/>
    <property type="match status" value="1"/>
</dbReference>
<name>A0A6J7WNY5_9CAUD</name>
<dbReference type="Gene3D" id="2.40.10.270">
    <property type="entry name" value="Bacteriophage SPP1 head-tail adaptor protein"/>
    <property type="match status" value="1"/>
</dbReference>
<reference evidence="1" key="1">
    <citation type="submission" date="2020-05" db="EMBL/GenBank/DDBJ databases">
        <authorList>
            <person name="Chiriac C."/>
            <person name="Salcher M."/>
            <person name="Ghai R."/>
            <person name="Kavagutti S V."/>
        </authorList>
    </citation>
    <scope>NUCLEOTIDE SEQUENCE</scope>
</reference>
<dbReference type="EMBL" id="LR798263">
    <property type="protein sequence ID" value="CAB5218375.1"/>
    <property type="molecule type" value="Genomic_DNA"/>
</dbReference>